<dbReference type="RefSeq" id="WP_151079271.1">
    <property type="nucleotide sequence ID" value="NZ_CP047647.1"/>
</dbReference>
<sequence>MKNKAPHILNTSSNLLGLCFIVLTSLRVTNRSTATFIDELTAVAALFFISSSILSFLSMRDSTPRSAAYERVADGVFLIGLVFIFLTAMLIAFNVVG</sequence>
<reference evidence="1 2" key="1">
    <citation type="submission" date="2019-09" db="EMBL/GenBank/DDBJ databases">
        <title>Genome sequence of Hymenobacter sp. M3.</title>
        <authorList>
            <person name="Srinivasan S."/>
        </authorList>
    </citation>
    <scope>NUCLEOTIDE SEQUENCE [LARGE SCALE GENOMIC DNA]</scope>
    <source>
        <strain evidence="1 2">M3</strain>
    </source>
</reference>
<keyword evidence="2" id="KW-1185">Reference proteome</keyword>
<dbReference type="AlphaFoldDB" id="A0A7L4ZWF0"/>
<dbReference type="Proteomes" id="UP000326380">
    <property type="component" value="Unassembled WGS sequence"/>
</dbReference>
<comment type="caution">
    <text evidence="1">The sequence shown here is derived from an EMBL/GenBank/DDBJ whole genome shotgun (WGS) entry which is preliminary data.</text>
</comment>
<organism evidence="1 2">
    <name type="scientific">Hymenobacter busanensis</name>
    <dbReference type="NCBI Taxonomy" id="2607656"/>
    <lineage>
        <taxon>Bacteria</taxon>
        <taxon>Pseudomonadati</taxon>
        <taxon>Bacteroidota</taxon>
        <taxon>Cytophagia</taxon>
        <taxon>Cytophagales</taxon>
        <taxon>Hymenobacteraceae</taxon>
        <taxon>Hymenobacter</taxon>
    </lineage>
</organism>
<name>A0A7L4ZWF0_9BACT</name>
<protein>
    <submittedName>
        <fullName evidence="1">Uncharacterized protein</fullName>
    </submittedName>
</protein>
<accession>A0A7L4ZWF0</accession>
<proteinExistence type="predicted"/>
<gene>
    <name evidence="1" type="ORF">F0P96_12695</name>
</gene>
<evidence type="ECO:0000313" key="2">
    <source>
        <dbReference type="Proteomes" id="UP000326380"/>
    </source>
</evidence>
<dbReference type="EMBL" id="VTWU01000004">
    <property type="protein sequence ID" value="KAA9332330.1"/>
    <property type="molecule type" value="Genomic_DNA"/>
</dbReference>
<evidence type="ECO:0000313" key="1">
    <source>
        <dbReference type="EMBL" id="KAA9332330.1"/>
    </source>
</evidence>